<keyword evidence="9" id="KW-1185">Reference proteome</keyword>
<feature type="domain" description="RNA-binding S4" evidence="7">
    <location>
        <begin position="243"/>
        <end position="300"/>
    </location>
</feature>
<protein>
    <recommendedName>
        <fullName evidence="5">Pseudouridine synthase</fullName>
        <ecNumber evidence="5">5.4.99.-</ecNumber>
    </recommendedName>
</protein>
<dbReference type="InterPro" id="IPR020094">
    <property type="entry name" value="TruA/RsuA/RluB/E/F_N"/>
</dbReference>
<dbReference type="GO" id="GO:0003723">
    <property type="term" value="F:RNA binding"/>
    <property type="evidence" value="ECO:0007669"/>
    <property type="project" value="UniProtKB-KW"/>
</dbReference>
<evidence type="ECO:0000313" key="8">
    <source>
        <dbReference type="EMBL" id="RUS67358.1"/>
    </source>
</evidence>
<evidence type="ECO:0000256" key="4">
    <source>
        <dbReference type="PROSITE-ProRule" id="PRU00182"/>
    </source>
</evidence>
<dbReference type="EC" id="5.4.99.-" evidence="5"/>
<dbReference type="Proteomes" id="UP000286947">
    <property type="component" value="Unassembled WGS sequence"/>
</dbReference>
<evidence type="ECO:0000256" key="2">
    <source>
        <dbReference type="ARBA" id="ARBA00022884"/>
    </source>
</evidence>
<dbReference type="InterPro" id="IPR020103">
    <property type="entry name" value="PsdUridine_synth_cat_dom_sf"/>
</dbReference>
<dbReference type="InterPro" id="IPR042092">
    <property type="entry name" value="PsdUridine_s_RsuA/RluB/E/F_cat"/>
</dbReference>
<dbReference type="Pfam" id="PF01479">
    <property type="entry name" value="S4"/>
    <property type="match status" value="1"/>
</dbReference>
<dbReference type="EMBL" id="PQSP01000002">
    <property type="protein sequence ID" value="RUS67358.1"/>
    <property type="molecule type" value="Genomic_DNA"/>
</dbReference>
<dbReference type="Pfam" id="PF00849">
    <property type="entry name" value="PseudoU_synth_2"/>
    <property type="match status" value="1"/>
</dbReference>
<dbReference type="AlphaFoldDB" id="A0A433SF43"/>
<evidence type="ECO:0000256" key="5">
    <source>
        <dbReference type="RuleBase" id="RU003887"/>
    </source>
</evidence>
<dbReference type="GO" id="GO:0120159">
    <property type="term" value="F:rRNA pseudouridine synthase activity"/>
    <property type="evidence" value="ECO:0007669"/>
    <property type="project" value="UniProtKB-ARBA"/>
</dbReference>
<dbReference type="SUPFAM" id="SSF55174">
    <property type="entry name" value="Alpha-L RNA-binding motif"/>
    <property type="match status" value="1"/>
</dbReference>
<feature type="region of interest" description="Disordered" evidence="6">
    <location>
        <begin position="1"/>
        <end position="80"/>
    </location>
</feature>
<accession>A0A433SF43</accession>
<evidence type="ECO:0000256" key="1">
    <source>
        <dbReference type="ARBA" id="ARBA00008348"/>
    </source>
</evidence>
<dbReference type="InterPro" id="IPR018496">
    <property type="entry name" value="PsdUridine_synth_RsuA/RluB_CS"/>
</dbReference>
<organism evidence="8 9">
    <name type="scientific">Saezia sanguinis</name>
    <dbReference type="NCBI Taxonomy" id="1965230"/>
    <lineage>
        <taxon>Bacteria</taxon>
        <taxon>Pseudomonadati</taxon>
        <taxon>Pseudomonadota</taxon>
        <taxon>Betaproteobacteria</taxon>
        <taxon>Burkholderiales</taxon>
        <taxon>Saeziaceae</taxon>
        <taxon>Saezia</taxon>
    </lineage>
</organism>
<feature type="compositionally biased region" description="Basic residues" evidence="6">
    <location>
        <begin position="569"/>
        <end position="581"/>
    </location>
</feature>
<evidence type="ECO:0000313" key="9">
    <source>
        <dbReference type="Proteomes" id="UP000286947"/>
    </source>
</evidence>
<proteinExistence type="inferred from homology"/>
<gene>
    <name evidence="8" type="primary">rluB</name>
    <name evidence="8" type="ORF">CUZ56_01303</name>
</gene>
<dbReference type="Gene3D" id="3.10.290.10">
    <property type="entry name" value="RNA-binding S4 domain"/>
    <property type="match status" value="1"/>
</dbReference>
<dbReference type="GO" id="GO:0000455">
    <property type="term" value="P:enzyme-directed rRNA pseudouridine synthesis"/>
    <property type="evidence" value="ECO:0007669"/>
    <property type="project" value="UniProtKB-ARBA"/>
</dbReference>
<feature type="region of interest" description="Disordered" evidence="6">
    <location>
        <begin position="487"/>
        <end position="581"/>
    </location>
</feature>
<dbReference type="PROSITE" id="PS50889">
    <property type="entry name" value="S4"/>
    <property type="match status" value="1"/>
</dbReference>
<dbReference type="InterPro" id="IPR050343">
    <property type="entry name" value="RsuA_PseudoU_synthase"/>
</dbReference>
<feature type="compositionally biased region" description="Low complexity" evidence="6">
    <location>
        <begin position="36"/>
        <end position="46"/>
    </location>
</feature>
<keyword evidence="3 5" id="KW-0413">Isomerase</keyword>
<dbReference type="OrthoDB" id="9807213at2"/>
<dbReference type="Gene3D" id="3.30.70.580">
    <property type="entry name" value="Pseudouridine synthase I, catalytic domain, N-terminal subdomain"/>
    <property type="match status" value="1"/>
</dbReference>
<dbReference type="FunFam" id="3.10.290.10:FF:000003">
    <property type="entry name" value="Pseudouridine synthase"/>
    <property type="match status" value="1"/>
</dbReference>
<keyword evidence="2 4" id="KW-0694">RNA-binding</keyword>
<evidence type="ECO:0000256" key="3">
    <source>
        <dbReference type="ARBA" id="ARBA00023235"/>
    </source>
</evidence>
<dbReference type="InterPro" id="IPR006145">
    <property type="entry name" value="PsdUridine_synth_RsuA/RluA"/>
</dbReference>
<dbReference type="CDD" id="cd02556">
    <property type="entry name" value="PseudoU_synth_RluB"/>
    <property type="match status" value="1"/>
</dbReference>
<comment type="caution">
    <text evidence="8">The sequence shown here is derived from an EMBL/GenBank/DDBJ whole genome shotgun (WGS) entry which is preliminary data.</text>
</comment>
<name>A0A433SF43_9BURK</name>
<reference evidence="8 9" key="1">
    <citation type="submission" date="2018-01" db="EMBL/GenBank/DDBJ databases">
        <title>Saezia sanguinis gen. nov., sp. nov., in the order Burkholderiales isolated from human blood.</title>
        <authorList>
            <person name="Medina-Pascual M.J."/>
            <person name="Valdezate S."/>
            <person name="Monzon S."/>
            <person name="Cuesta I."/>
            <person name="Carrasco G."/>
            <person name="Villalon P."/>
            <person name="Saez-Nieto J.A."/>
        </authorList>
    </citation>
    <scope>NUCLEOTIDE SEQUENCE [LARGE SCALE GENOMIC DNA]</scope>
    <source>
        <strain evidence="8 9">CNM695-12</strain>
    </source>
</reference>
<dbReference type="Gene3D" id="3.30.70.1560">
    <property type="entry name" value="Alpha-L RNA-binding motif"/>
    <property type="match status" value="1"/>
</dbReference>
<comment type="similarity">
    <text evidence="1 5">Belongs to the pseudouridine synthase RsuA family.</text>
</comment>
<dbReference type="PANTHER" id="PTHR47683:SF3">
    <property type="entry name" value="RIBOSOMAL LARGE SUBUNIT PSEUDOURIDINE SYNTHASE B"/>
    <property type="match status" value="1"/>
</dbReference>
<dbReference type="FunFam" id="3.30.70.1560:FF:000001">
    <property type="entry name" value="Pseudouridine synthase"/>
    <property type="match status" value="1"/>
</dbReference>
<dbReference type="SMART" id="SM00363">
    <property type="entry name" value="S4"/>
    <property type="match status" value="1"/>
</dbReference>
<feature type="compositionally biased region" description="Polar residues" evidence="6">
    <location>
        <begin position="511"/>
        <end position="525"/>
    </location>
</feature>
<feature type="region of interest" description="Disordered" evidence="6">
    <location>
        <begin position="144"/>
        <end position="166"/>
    </location>
</feature>
<sequence length="581" mass="62730">MNSSEIDGNLDVAEPSNELPEQPVSTARPKTRRTKAAQPTADAADAAAEKPKRVRKPRVKKDADAEIQRPAATAADGKQLHDAVAPAEVIPHQADEAVKPAAYKEPVVNLVAGMPDLSYTGTAPDTAAEAGAERGDVTYSGVSAEGEQAGTEGANASQPRYPTERRGRGLRAIVSRTRRKNLRNGNNLSAGEKPVARHAAKVDDGHISFDDIVSGRFDDGMGGAAETGAAVNKRVLQPQPDSPKLHKVLAQAGMGSRLEMEQLILEGRISVNGEPAHIGQRIQYGDQVRVNGKTIRVQIAPPPARVLAYHKPAGEIVTRDDPQSRPTVFRKLPKLSQGKWLSIGRLDLNTEGLLLFTNSGELANSLMHPRFSIEREYAVRVLGGLSDEEKQRLLDGIELEDGRAQFKTIENGGGEGANQWYRVVICEGRNREVRRMIESLGHAVSRLIRIRYGAMVLPSNLRQGHWIELSDDELKSLGKLVGGKAMTAIQGNEPARGGSQRRNSRPGMGSSRRNSPQGSRSNPKNQPDPMKTSVGYIEHDRFITPSGIASRRSRPAGGNSAGFGAGNSYKRRNSRGGGRSH</sequence>
<evidence type="ECO:0000259" key="7">
    <source>
        <dbReference type="SMART" id="SM00363"/>
    </source>
</evidence>
<dbReference type="RefSeq" id="WP_126979325.1">
    <property type="nucleotide sequence ID" value="NZ_PQSP01000002.1"/>
</dbReference>
<dbReference type="SUPFAM" id="SSF55120">
    <property type="entry name" value="Pseudouridine synthase"/>
    <property type="match status" value="1"/>
</dbReference>
<dbReference type="GO" id="GO:0005829">
    <property type="term" value="C:cytosol"/>
    <property type="evidence" value="ECO:0007669"/>
    <property type="project" value="UniProtKB-ARBA"/>
</dbReference>
<dbReference type="InterPro" id="IPR002942">
    <property type="entry name" value="S4_RNA-bd"/>
</dbReference>
<evidence type="ECO:0000256" key="6">
    <source>
        <dbReference type="SAM" id="MobiDB-lite"/>
    </source>
</evidence>
<dbReference type="CDD" id="cd00165">
    <property type="entry name" value="S4"/>
    <property type="match status" value="1"/>
</dbReference>
<dbReference type="PANTHER" id="PTHR47683">
    <property type="entry name" value="PSEUDOURIDINE SYNTHASE FAMILY PROTEIN-RELATED"/>
    <property type="match status" value="1"/>
</dbReference>
<dbReference type="InterPro" id="IPR000748">
    <property type="entry name" value="PsdUridine_synth_RsuA/RluB/E/F"/>
</dbReference>
<dbReference type="InterPro" id="IPR036986">
    <property type="entry name" value="S4_RNA-bd_sf"/>
</dbReference>
<dbReference type="NCBIfam" id="TIGR00093">
    <property type="entry name" value="pseudouridine synthase"/>
    <property type="match status" value="1"/>
</dbReference>
<dbReference type="PROSITE" id="PS01149">
    <property type="entry name" value="PSI_RSU"/>
    <property type="match status" value="1"/>
</dbReference>